<evidence type="ECO:0000313" key="2">
    <source>
        <dbReference type="EMBL" id="EDW37201.1"/>
    </source>
</evidence>
<feature type="region of interest" description="Disordered" evidence="1">
    <location>
        <begin position="23"/>
        <end position="47"/>
    </location>
</feature>
<proteinExistence type="predicted"/>
<dbReference type="OMA" id="EIQCHIC"/>
<sequence>MVRMPAAATCACHAIAAKNITSITQRSTRLDHKNDDDDDDDEDEDEAEDVVDDAYDCECDLVEDPQSIGGRAGQGRRHKAQKRRLGLSLGREQYEIQCHICCMN</sequence>
<dbReference type="EMBL" id="CH479184">
    <property type="protein sequence ID" value="EDW37201.1"/>
    <property type="molecule type" value="Genomic_DNA"/>
</dbReference>
<feature type="compositionally biased region" description="Basic residues" evidence="1">
    <location>
        <begin position="74"/>
        <end position="84"/>
    </location>
</feature>
<dbReference type="Proteomes" id="UP000008744">
    <property type="component" value="Unassembled WGS sequence"/>
</dbReference>
<feature type="region of interest" description="Disordered" evidence="1">
    <location>
        <begin position="65"/>
        <end position="84"/>
    </location>
</feature>
<organism evidence="3">
    <name type="scientific">Drosophila persimilis</name>
    <name type="common">Fruit fly</name>
    <dbReference type="NCBI Taxonomy" id="7234"/>
    <lineage>
        <taxon>Eukaryota</taxon>
        <taxon>Metazoa</taxon>
        <taxon>Ecdysozoa</taxon>
        <taxon>Arthropoda</taxon>
        <taxon>Hexapoda</taxon>
        <taxon>Insecta</taxon>
        <taxon>Pterygota</taxon>
        <taxon>Neoptera</taxon>
        <taxon>Endopterygota</taxon>
        <taxon>Diptera</taxon>
        <taxon>Brachycera</taxon>
        <taxon>Muscomorpha</taxon>
        <taxon>Ephydroidea</taxon>
        <taxon>Drosophilidae</taxon>
        <taxon>Drosophila</taxon>
        <taxon>Sophophora</taxon>
    </lineage>
</organism>
<reference evidence="2 3" key="1">
    <citation type="journal article" date="2007" name="Nature">
        <title>Evolution of genes and genomes on the Drosophila phylogeny.</title>
        <authorList>
            <consortium name="Drosophila 12 Genomes Consortium"/>
            <person name="Clark A.G."/>
            <person name="Eisen M.B."/>
            <person name="Smith D.R."/>
            <person name="Bergman C.M."/>
            <person name="Oliver B."/>
            <person name="Markow T.A."/>
            <person name="Kaufman T.C."/>
            <person name="Kellis M."/>
            <person name="Gelbart W."/>
            <person name="Iyer V.N."/>
            <person name="Pollard D.A."/>
            <person name="Sackton T.B."/>
            <person name="Larracuente A.M."/>
            <person name="Singh N.D."/>
            <person name="Abad J.P."/>
            <person name="Abt D.N."/>
            <person name="Adryan B."/>
            <person name="Aguade M."/>
            <person name="Akashi H."/>
            <person name="Anderson W.W."/>
            <person name="Aquadro C.F."/>
            <person name="Ardell D.H."/>
            <person name="Arguello R."/>
            <person name="Artieri C.G."/>
            <person name="Barbash D.A."/>
            <person name="Barker D."/>
            <person name="Barsanti P."/>
            <person name="Batterham P."/>
            <person name="Batzoglou S."/>
            <person name="Begun D."/>
            <person name="Bhutkar A."/>
            <person name="Blanco E."/>
            <person name="Bosak S.A."/>
            <person name="Bradley R.K."/>
            <person name="Brand A.D."/>
            <person name="Brent M.R."/>
            <person name="Brooks A.N."/>
            <person name="Brown R.H."/>
            <person name="Butlin R.K."/>
            <person name="Caggese C."/>
            <person name="Calvi B.R."/>
            <person name="Bernardo de Carvalho A."/>
            <person name="Caspi A."/>
            <person name="Castrezana S."/>
            <person name="Celniker S.E."/>
            <person name="Chang J.L."/>
            <person name="Chapple C."/>
            <person name="Chatterji S."/>
            <person name="Chinwalla A."/>
            <person name="Civetta A."/>
            <person name="Clifton S.W."/>
            <person name="Comeron J.M."/>
            <person name="Costello J.C."/>
            <person name="Coyne J.A."/>
            <person name="Daub J."/>
            <person name="David R.G."/>
            <person name="Delcher A.L."/>
            <person name="Delehaunty K."/>
            <person name="Do C.B."/>
            <person name="Ebling H."/>
            <person name="Edwards K."/>
            <person name="Eickbush T."/>
            <person name="Evans J.D."/>
            <person name="Filipski A."/>
            <person name="Findeiss S."/>
            <person name="Freyhult E."/>
            <person name="Fulton L."/>
            <person name="Fulton R."/>
            <person name="Garcia A.C."/>
            <person name="Gardiner A."/>
            <person name="Garfield D.A."/>
            <person name="Garvin B.E."/>
            <person name="Gibson G."/>
            <person name="Gilbert D."/>
            <person name="Gnerre S."/>
            <person name="Godfrey J."/>
            <person name="Good R."/>
            <person name="Gotea V."/>
            <person name="Gravely B."/>
            <person name="Greenberg A.J."/>
            <person name="Griffiths-Jones S."/>
            <person name="Gross S."/>
            <person name="Guigo R."/>
            <person name="Gustafson E.A."/>
            <person name="Haerty W."/>
            <person name="Hahn M.W."/>
            <person name="Halligan D.L."/>
            <person name="Halpern A.L."/>
            <person name="Halter G.M."/>
            <person name="Han M.V."/>
            <person name="Heger A."/>
            <person name="Hillier L."/>
            <person name="Hinrichs A.S."/>
            <person name="Holmes I."/>
            <person name="Hoskins R.A."/>
            <person name="Hubisz M.J."/>
            <person name="Hultmark D."/>
            <person name="Huntley M.A."/>
            <person name="Jaffe D.B."/>
            <person name="Jagadeeshan S."/>
            <person name="Jeck W.R."/>
            <person name="Johnson J."/>
            <person name="Jones C.D."/>
            <person name="Jordan W.C."/>
            <person name="Karpen G.H."/>
            <person name="Kataoka E."/>
            <person name="Keightley P.D."/>
            <person name="Kheradpour P."/>
            <person name="Kirkness E.F."/>
            <person name="Koerich L.B."/>
            <person name="Kristiansen K."/>
            <person name="Kudrna D."/>
            <person name="Kulathinal R.J."/>
            <person name="Kumar S."/>
            <person name="Kwok R."/>
            <person name="Lander E."/>
            <person name="Langley C.H."/>
            <person name="Lapoint R."/>
            <person name="Lazzaro B.P."/>
            <person name="Lee S.J."/>
            <person name="Levesque L."/>
            <person name="Li R."/>
            <person name="Lin C.F."/>
            <person name="Lin M.F."/>
            <person name="Lindblad-Toh K."/>
            <person name="Llopart A."/>
            <person name="Long M."/>
            <person name="Low L."/>
            <person name="Lozovsky E."/>
            <person name="Lu J."/>
            <person name="Luo M."/>
            <person name="Machado C.A."/>
            <person name="Makalowski W."/>
            <person name="Marzo M."/>
            <person name="Matsuda M."/>
            <person name="Matzkin L."/>
            <person name="McAllister B."/>
            <person name="McBride C.S."/>
            <person name="McKernan B."/>
            <person name="McKernan K."/>
            <person name="Mendez-Lago M."/>
            <person name="Minx P."/>
            <person name="Mollenhauer M.U."/>
            <person name="Montooth K."/>
            <person name="Mount S.M."/>
            <person name="Mu X."/>
            <person name="Myers E."/>
            <person name="Negre B."/>
            <person name="Newfeld S."/>
            <person name="Nielsen R."/>
            <person name="Noor M.A."/>
            <person name="O'Grady P."/>
            <person name="Pachter L."/>
            <person name="Papaceit M."/>
            <person name="Parisi M.J."/>
            <person name="Parisi M."/>
            <person name="Parts L."/>
            <person name="Pedersen J.S."/>
            <person name="Pesole G."/>
            <person name="Phillippy A.M."/>
            <person name="Ponting C.P."/>
            <person name="Pop M."/>
            <person name="Porcelli D."/>
            <person name="Powell J.R."/>
            <person name="Prohaska S."/>
            <person name="Pruitt K."/>
            <person name="Puig M."/>
            <person name="Quesneville H."/>
            <person name="Ram K.R."/>
            <person name="Rand D."/>
            <person name="Rasmussen M.D."/>
            <person name="Reed L.K."/>
            <person name="Reenan R."/>
            <person name="Reily A."/>
            <person name="Remington K.A."/>
            <person name="Rieger T.T."/>
            <person name="Ritchie M.G."/>
            <person name="Robin C."/>
            <person name="Rogers Y.H."/>
            <person name="Rohde C."/>
            <person name="Rozas J."/>
            <person name="Rubenfield M.J."/>
            <person name="Ruiz A."/>
            <person name="Russo S."/>
            <person name="Salzberg S.L."/>
            <person name="Sanchez-Gracia A."/>
            <person name="Saranga D.J."/>
            <person name="Sato H."/>
            <person name="Schaeffer S.W."/>
            <person name="Schatz M.C."/>
            <person name="Schlenke T."/>
            <person name="Schwartz R."/>
            <person name="Segarra C."/>
            <person name="Singh R.S."/>
            <person name="Sirot L."/>
            <person name="Sirota M."/>
            <person name="Sisneros N.B."/>
            <person name="Smith C.D."/>
            <person name="Smith T.F."/>
            <person name="Spieth J."/>
            <person name="Stage D.E."/>
            <person name="Stark A."/>
            <person name="Stephan W."/>
            <person name="Strausberg R.L."/>
            <person name="Strempel S."/>
            <person name="Sturgill D."/>
            <person name="Sutton G."/>
            <person name="Sutton G.G."/>
            <person name="Tao W."/>
            <person name="Teichmann S."/>
            <person name="Tobari Y.N."/>
            <person name="Tomimura Y."/>
            <person name="Tsolas J.M."/>
            <person name="Valente V.L."/>
            <person name="Venter E."/>
            <person name="Venter J.C."/>
            <person name="Vicario S."/>
            <person name="Vieira F.G."/>
            <person name="Vilella A.J."/>
            <person name="Villasante A."/>
            <person name="Walenz B."/>
            <person name="Wang J."/>
            <person name="Wasserman M."/>
            <person name="Watts T."/>
            <person name="Wilson D."/>
            <person name="Wilson R.K."/>
            <person name="Wing R.A."/>
            <person name="Wolfner M.F."/>
            <person name="Wong A."/>
            <person name="Wong G.K."/>
            <person name="Wu C.I."/>
            <person name="Wu G."/>
            <person name="Yamamoto D."/>
            <person name="Yang H.P."/>
            <person name="Yang S.P."/>
            <person name="Yorke J.A."/>
            <person name="Yoshida K."/>
            <person name="Zdobnov E."/>
            <person name="Zhang P."/>
            <person name="Zhang Y."/>
            <person name="Zimin A.V."/>
            <person name="Baldwin J."/>
            <person name="Abdouelleil A."/>
            <person name="Abdulkadir J."/>
            <person name="Abebe A."/>
            <person name="Abera B."/>
            <person name="Abreu J."/>
            <person name="Acer S.C."/>
            <person name="Aftuck L."/>
            <person name="Alexander A."/>
            <person name="An P."/>
            <person name="Anderson E."/>
            <person name="Anderson S."/>
            <person name="Arachi H."/>
            <person name="Azer M."/>
            <person name="Bachantsang P."/>
            <person name="Barry A."/>
            <person name="Bayul T."/>
            <person name="Berlin A."/>
            <person name="Bessette D."/>
            <person name="Bloom T."/>
            <person name="Blye J."/>
            <person name="Boguslavskiy L."/>
            <person name="Bonnet C."/>
            <person name="Boukhgalter B."/>
            <person name="Bourzgui I."/>
            <person name="Brown A."/>
            <person name="Cahill P."/>
            <person name="Channer S."/>
            <person name="Cheshatsang Y."/>
            <person name="Chuda L."/>
            <person name="Citroen M."/>
            <person name="Collymore A."/>
            <person name="Cooke P."/>
            <person name="Costello M."/>
            <person name="D'Aco K."/>
            <person name="Daza R."/>
            <person name="De Haan G."/>
            <person name="DeGray S."/>
            <person name="DeMaso C."/>
            <person name="Dhargay N."/>
            <person name="Dooley K."/>
            <person name="Dooley E."/>
            <person name="Doricent M."/>
            <person name="Dorje P."/>
            <person name="Dorjee K."/>
            <person name="Dupes A."/>
            <person name="Elong R."/>
            <person name="Falk J."/>
            <person name="Farina A."/>
            <person name="Faro S."/>
            <person name="Ferguson D."/>
            <person name="Fisher S."/>
            <person name="Foley C.D."/>
            <person name="Franke A."/>
            <person name="Friedrich D."/>
            <person name="Gadbois L."/>
            <person name="Gearin G."/>
            <person name="Gearin C.R."/>
            <person name="Giannoukos G."/>
            <person name="Goode T."/>
            <person name="Graham J."/>
            <person name="Grandbois E."/>
            <person name="Grewal S."/>
            <person name="Gyaltsen K."/>
            <person name="Hafez N."/>
            <person name="Hagos B."/>
            <person name="Hall J."/>
            <person name="Henson C."/>
            <person name="Hollinger A."/>
            <person name="Honan T."/>
            <person name="Huard M.D."/>
            <person name="Hughes L."/>
            <person name="Hurhula B."/>
            <person name="Husby M.E."/>
            <person name="Kamat A."/>
            <person name="Kanga B."/>
            <person name="Kashin S."/>
            <person name="Khazanovich D."/>
            <person name="Kisner P."/>
            <person name="Lance K."/>
            <person name="Lara M."/>
            <person name="Lee W."/>
            <person name="Lennon N."/>
            <person name="Letendre F."/>
            <person name="LeVine R."/>
            <person name="Lipovsky A."/>
            <person name="Liu X."/>
            <person name="Liu J."/>
            <person name="Liu S."/>
            <person name="Lokyitsang T."/>
            <person name="Lokyitsang Y."/>
            <person name="Lubonja R."/>
            <person name="Lui A."/>
            <person name="MacDonald P."/>
            <person name="Magnisalis V."/>
            <person name="Maru K."/>
            <person name="Matthews C."/>
            <person name="McCusker W."/>
            <person name="McDonough S."/>
            <person name="Mehta T."/>
            <person name="Meldrim J."/>
            <person name="Meneus L."/>
            <person name="Mihai O."/>
            <person name="Mihalev A."/>
            <person name="Mihova T."/>
            <person name="Mittelman R."/>
            <person name="Mlenga V."/>
            <person name="Montmayeur A."/>
            <person name="Mulrain L."/>
            <person name="Navidi A."/>
            <person name="Naylor J."/>
            <person name="Negash T."/>
            <person name="Nguyen T."/>
            <person name="Nguyen N."/>
            <person name="Nicol R."/>
            <person name="Norbu C."/>
            <person name="Norbu N."/>
            <person name="Novod N."/>
            <person name="O'Neill B."/>
            <person name="Osman S."/>
            <person name="Markiewicz E."/>
            <person name="Oyono O.L."/>
            <person name="Patti C."/>
            <person name="Phunkhang P."/>
            <person name="Pierre F."/>
            <person name="Priest M."/>
            <person name="Raghuraman S."/>
            <person name="Rege F."/>
            <person name="Reyes R."/>
            <person name="Rise C."/>
            <person name="Rogov P."/>
            <person name="Ross K."/>
            <person name="Ryan E."/>
            <person name="Settipalli S."/>
            <person name="Shea T."/>
            <person name="Sherpa N."/>
            <person name="Shi L."/>
            <person name="Shih D."/>
            <person name="Sparrow T."/>
            <person name="Spaulding J."/>
            <person name="Stalker J."/>
            <person name="Stange-Thomann N."/>
            <person name="Stavropoulos S."/>
            <person name="Stone C."/>
            <person name="Strader C."/>
            <person name="Tesfaye S."/>
            <person name="Thomson T."/>
            <person name="Thoulutsang Y."/>
            <person name="Thoulutsang D."/>
            <person name="Topham K."/>
            <person name="Topping I."/>
            <person name="Tsamla T."/>
            <person name="Vassiliev H."/>
            <person name="Vo A."/>
            <person name="Wangchuk T."/>
            <person name="Wangdi T."/>
            <person name="Weiand M."/>
            <person name="Wilkinson J."/>
            <person name="Wilson A."/>
            <person name="Yadav S."/>
            <person name="Young G."/>
            <person name="Yu Q."/>
            <person name="Zembek L."/>
            <person name="Zhong D."/>
            <person name="Zimmer A."/>
            <person name="Zwirko Z."/>
            <person name="Jaffe D.B."/>
            <person name="Alvarez P."/>
            <person name="Brockman W."/>
            <person name="Butler J."/>
            <person name="Chin C."/>
            <person name="Gnerre S."/>
            <person name="Grabherr M."/>
            <person name="Kleber M."/>
            <person name="Mauceli E."/>
            <person name="MacCallum I."/>
        </authorList>
    </citation>
    <scope>NUCLEOTIDE SEQUENCE [LARGE SCALE GENOMIC DNA]</scope>
    <source>
        <strain evidence="3">MSH-3 / Tucson 14011-0111.49</strain>
    </source>
</reference>
<evidence type="ECO:0000313" key="3">
    <source>
        <dbReference type="Proteomes" id="UP000008744"/>
    </source>
</evidence>
<feature type="compositionally biased region" description="Acidic residues" evidence="1">
    <location>
        <begin position="36"/>
        <end position="47"/>
    </location>
</feature>
<keyword evidence="3" id="KW-1185">Reference proteome</keyword>
<dbReference type="AlphaFoldDB" id="B4GKN5"/>
<dbReference type="HOGENOM" id="CLU_2252804_0_0_1"/>
<name>B4GKN5_DROPE</name>
<protein>
    <submittedName>
        <fullName evidence="2">GL25654</fullName>
    </submittedName>
</protein>
<gene>
    <name evidence="2" type="primary">Dper\GL25654</name>
    <name evidence="2" type="ORF">Dper_GL25654</name>
</gene>
<accession>B4GKN5</accession>
<evidence type="ECO:0000256" key="1">
    <source>
        <dbReference type="SAM" id="MobiDB-lite"/>
    </source>
</evidence>